<dbReference type="STRING" id="497964.CfE428DRAFT_0195"/>
<sequence length="491" mass="54843">MNPDQQRAAYLTRRQFFSKTATGVGAIALGDLLTRNGLGAMATGANAAHRFGGLADLPHFPPKAKHVIYLLQNGGPPHLDMFDYKPQMEQFRGQEIPASVLGDKRFSTMTAGVKKKLVLPHFTGFKQYGKSGAWVCDFLPHIGSIADDLCFVKSMHTGAVNHAPAICFFLTGAEQPGRPSMGAWTTYGLGTESDDLPGFVVMTSRDKEASCGQIFYDFYWSSGFLPSKYQGVQFRGSGDPVLYLSNPEGMSREVRRGLLDDLAKLNEEHYSEFADPEIQTRITQYEMAYKMQASVPDLIDFKKESPETLAMYGPDVTRQGSFAYNCLMARRLVERGVRFVQCFHAGWDHHNNLSTQFQIQCRDTDQPSAALVQDLKQRGLLEDTLVIWGGEFGRTPFIQGDITDTKRWGRDHHPYAFTTWMAGGGIKPGLSYGESDDFAFNVVKDPVDVHDFQATVLHLLGVDHERLTFRFQGRQFRLTDVHGNVVKPLLS</sequence>
<dbReference type="InterPro" id="IPR006311">
    <property type="entry name" value="TAT_signal"/>
</dbReference>
<dbReference type="Pfam" id="PF07394">
    <property type="entry name" value="DUF1501"/>
    <property type="match status" value="1"/>
</dbReference>
<dbReference type="PROSITE" id="PS51318">
    <property type="entry name" value="TAT"/>
    <property type="match status" value="1"/>
</dbReference>
<reference evidence="1 2" key="1">
    <citation type="journal article" date="2011" name="J. Bacteriol.">
        <title>Genome sequence of Chthoniobacter flavus Ellin428, an aerobic heterotrophic soil bacterium.</title>
        <authorList>
            <person name="Kant R."/>
            <person name="van Passel M.W."/>
            <person name="Palva A."/>
            <person name="Lucas S."/>
            <person name="Lapidus A."/>
            <person name="Glavina Del Rio T."/>
            <person name="Dalin E."/>
            <person name="Tice H."/>
            <person name="Bruce D."/>
            <person name="Goodwin L."/>
            <person name="Pitluck S."/>
            <person name="Larimer F.W."/>
            <person name="Land M.L."/>
            <person name="Hauser L."/>
            <person name="Sangwan P."/>
            <person name="de Vos W.M."/>
            <person name="Janssen P.H."/>
            <person name="Smidt H."/>
        </authorList>
    </citation>
    <scope>NUCLEOTIDE SEQUENCE [LARGE SCALE GENOMIC DNA]</scope>
    <source>
        <strain evidence="1 2">Ellin428</strain>
    </source>
</reference>
<keyword evidence="2" id="KW-1185">Reference proteome</keyword>
<organism evidence="1 2">
    <name type="scientific">Chthoniobacter flavus Ellin428</name>
    <dbReference type="NCBI Taxonomy" id="497964"/>
    <lineage>
        <taxon>Bacteria</taxon>
        <taxon>Pseudomonadati</taxon>
        <taxon>Verrucomicrobiota</taxon>
        <taxon>Spartobacteria</taxon>
        <taxon>Chthoniobacterales</taxon>
        <taxon>Chthoniobacteraceae</taxon>
        <taxon>Chthoniobacter</taxon>
    </lineage>
</organism>
<dbReference type="PANTHER" id="PTHR43737:SF1">
    <property type="entry name" value="DUF1501 DOMAIN-CONTAINING PROTEIN"/>
    <property type="match status" value="1"/>
</dbReference>
<proteinExistence type="predicted"/>
<evidence type="ECO:0000313" key="2">
    <source>
        <dbReference type="Proteomes" id="UP000005824"/>
    </source>
</evidence>
<dbReference type="Proteomes" id="UP000005824">
    <property type="component" value="Unassembled WGS sequence"/>
</dbReference>
<dbReference type="AlphaFoldDB" id="B4CU32"/>
<gene>
    <name evidence="1" type="ORF">CfE428DRAFT_0195</name>
</gene>
<dbReference type="InParanoid" id="B4CU32"/>
<dbReference type="SUPFAM" id="SSF53649">
    <property type="entry name" value="Alkaline phosphatase-like"/>
    <property type="match status" value="1"/>
</dbReference>
<comment type="caution">
    <text evidence="1">The sequence shown here is derived from an EMBL/GenBank/DDBJ whole genome shotgun (WGS) entry which is preliminary data.</text>
</comment>
<dbReference type="InterPro" id="IPR010869">
    <property type="entry name" value="DUF1501"/>
</dbReference>
<evidence type="ECO:0000313" key="1">
    <source>
        <dbReference type="EMBL" id="EDY22070.1"/>
    </source>
</evidence>
<dbReference type="eggNOG" id="COG4102">
    <property type="taxonomic scope" value="Bacteria"/>
</dbReference>
<evidence type="ECO:0008006" key="3">
    <source>
        <dbReference type="Google" id="ProtNLM"/>
    </source>
</evidence>
<dbReference type="PANTHER" id="PTHR43737">
    <property type="entry name" value="BLL7424 PROTEIN"/>
    <property type="match status" value="1"/>
</dbReference>
<accession>B4CU32</accession>
<name>B4CU32_9BACT</name>
<dbReference type="EMBL" id="ABVL01000001">
    <property type="protein sequence ID" value="EDY22070.1"/>
    <property type="molecule type" value="Genomic_DNA"/>
</dbReference>
<dbReference type="RefSeq" id="WP_006977522.1">
    <property type="nucleotide sequence ID" value="NZ_ABVL01000001.1"/>
</dbReference>
<protein>
    <recommendedName>
        <fullName evidence="3">Sulfatase</fullName>
    </recommendedName>
</protein>
<dbReference type="InterPro" id="IPR017850">
    <property type="entry name" value="Alkaline_phosphatase_core_sf"/>
</dbReference>
<dbReference type="Gene3D" id="3.40.720.10">
    <property type="entry name" value="Alkaline Phosphatase, subunit A"/>
    <property type="match status" value="1"/>
</dbReference>